<sequence>MSKKLKSIDGLVVNTKVLANIFGLTERRVRQLVEEGVIDRIGHGRYDLQDSLKKYIAFLRAAASAEVDSSKVKENLDYEKFLHERAKREKAELELAHLKGELHHSADVEKVMNDMLGAFRSKLLALPAKLAPMLIAQNTVATIQDMLQNEIYEALKELSNYDPELFYGPKYLQDIESDDDDDE</sequence>
<organism evidence="1">
    <name type="scientific">Tepidanaerobacter syntrophicus</name>
    <dbReference type="NCBI Taxonomy" id="224999"/>
    <lineage>
        <taxon>Bacteria</taxon>
        <taxon>Bacillati</taxon>
        <taxon>Bacillota</taxon>
        <taxon>Clostridia</taxon>
        <taxon>Thermosediminibacterales</taxon>
        <taxon>Tepidanaerobacteraceae</taxon>
        <taxon>Tepidanaerobacter</taxon>
    </lineage>
</organism>
<dbReference type="OrthoDB" id="1908546at2"/>
<evidence type="ECO:0000313" key="1">
    <source>
        <dbReference type="EMBL" id="GAQ24231.1"/>
    </source>
</evidence>
<dbReference type="EMBL" id="DF976999">
    <property type="protein sequence ID" value="GAQ24231.1"/>
    <property type="molecule type" value="Genomic_DNA"/>
</dbReference>
<dbReference type="Proteomes" id="UP000062160">
    <property type="component" value="Unassembled WGS sequence"/>
</dbReference>
<keyword evidence="2" id="KW-1185">Reference proteome</keyword>
<dbReference type="STRING" id="224999.GCA_001485475_00213"/>
<protein>
    <submittedName>
        <fullName evidence="1">Phage DNA packaging protein, Nu1 subunit of terminase</fullName>
    </submittedName>
</protein>
<dbReference type="AlphaFoldDB" id="A0A0U9HMP1"/>
<dbReference type="RefSeq" id="WP_059031336.1">
    <property type="nucleotide sequence ID" value="NZ_DF976999.1"/>
</dbReference>
<accession>A0A0U9HMP1</accession>
<reference evidence="1" key="1">
    <citation type="journal article" date="2016" name="Genome Announc.">
        <title>Draft Genome Sequence of the Syntrophic Lactate-Degrading Bacterium Tepidanaerobacter syntrophicus JLT.</title>
        <authorList>
            <person name="Matsuura N."/>
            <person name="Ohashi A."/>
            <person name="Tourlousse D.M."/>
            <person name="Sekiguchi Y."/>
        </authorList>
    </citation>
    <scope>NUCLEOTIDE SEQUENCE [LARGE SCALE GENOMIC DNA]</scope>
    <source>
        <strain evidence="1">JL</strain>
    </source>
</reference>
<proteinExistence type="predicted"/>
<evidence type="ECO:0000313" key="2">
    <source>
        <dbReference type="Proteomes" id="UP000062160"/>
    </source>
</evidence>
<gene>
    <name evidence="1" type="ORF">TSYNT_557</name>
</gene>
<name>A0A0U9HMP1_9FIRM</name>